<evidence type="ECO:0000256" key="4">
    <source>
        <dbReference type="ARBA" id="ARBA00007920"/>
    </source>
</evidence>
<evidence type="ECO:0000256" key="1">
    <source>
        <dbReference type="ARBA" id="ARBA00004173"/>
    </source>
</evidence>
<comment type="similarity">
    <text evidence="4">Belongs to the putative lipase ROG1 family.</text>
</comment>
<comment type="caution">
    <text evidence="10">The sequence shown here is derived from an EMBL/GenBank/DDBJ whole genome shotgun (WGS) entry which is preliminary data.</text>
</comment>
<evidence type="ECO:0000313" key="10">
    <source>
        <dbReference type="EMBL" id="KAH8691568.1"/>
    </source>
</evidence>
<dbReference type="PANTHER" id="PTHR48182">
    <property type="entry name" value="PROTEIN SERAC1"/>
    <property type="match status" value="1"/>
</dbReference>
<keyword evidence="6" id="KW-0496">Mitochondrion</keyword>
<dbReference type="GO" id="GO:0016787">
    <property type="term" value="F:hydrolase activity"/>
    <property type="evidence" value="ECO:0007669"/>
    <property type="project" value="UniProtKB-KW"/>
</dbReference>
<dbReference type="PANTHER" id="PTHR48182:SF2">
    <property type="entry name" value="PROTEIN SERAC1"/>
    <property type="match status" value="1"/>
</dbReference>
<name>A0AAD4PVP7_9EURO</name>
<organism evidence="10 11">
    <name type="scientific">Talaromyces proteolyticus</name>
    <dbReference type="NCBI Taxonomy" id="1131652"/>
    <lineage>
        <taxon>Eukaryota</taxon>
        <taxon>Fungi</taxon>
        <taxon>Dikarya</taxon>
        <taxon>Ascomycota</taxon>
        <taxon>Pezizomycotina</taxon>
        <taxon>Eurotiomycetes</taxon>
        <taxon>Eurotiomycetidae</taxon>
        <taxon>Eurotiales</taxon>
        <taxon>Trichocomaceae</taxon>
        <taxon>Talaromyces</taxon>
        <taxon>Talaromyces sect. Bacilispori</taxon>
    </lineage>
</organism>
<evidence type="ECO:0000256" key="3">
    <source>
        <dbReference type="ARBA" id="ARBA00004370"/>
    </source>
</evidence>
<keyword evidence="7" id="KW-0472">Membrane</keyword>
<dbReference type="Gene3D" id="3.40.50.1820">
    <property type="entry name" value="alpha/beta hydrolase"/>
    <property type="match status" value="1"/>
</dbReference>
<dbReference type="GeneID" id="70252697"/>
<protein>
    <submittedName>
        <fullName evidence="10">Alpha/Beta hydrolase protein</fullName>
    </submittedName>
</protein>
<reference evidence="10" key="1">
    <citation type="submission" date="2021-12" db="EMBL/GenBank/DDBJ databases">
        <title>Convergent genome expansion in fungi linked to evolution of root-endophyte symbiosis.</title>
        <authorList>
            <consortium name="DOE Joint Genome Institute"/>
            <person name="Ke Y.-H."/>
            <person name="Bonito G."/>
            <person name="Liao H.-L."/>
            <person name="Looney B."/>
            <person name="Rojas-Flechas A."/>
            <person name="Nash J."/>
            <person name="Hameed K."/>
            <person name="Schadt C."/>
            <person name="Martin F."/>
            <person name="Crous P.W."/>
            <person name="Miettinen O."/>
            <person name="Magnuson J.K."/>
            <person name="Labbe J."/>
            <person name="Jacobson D."/>
            <person name="Doktycz M.J."/>
            <person name="Veneault-Fourrey C."/>
            <person name="Kuo A."/>
            <person name="Mondo S."/>
            <person name="Calhoun S."/>
            <person name="Riley R."/>
            <person name="Ohm R."/>
            <person name="LaButti K."/>
            <person name="Andreopoulos B."/>
            <person name="Pangilinan J."/>
            <person name="Nolan M."/>
            <person name="Tritt A."/>
            <person name="Clum A."/>
            <person name="Lipzen A."/>
            <person name="Daum C."/>
            <person name="Barry K."/>
            <person name="Grigoriev I.V."/>
            <person name="Vilgalys R."/>
        </authorList>
    </citation>
    <scope>NUCLEOTIDE SEQUENCE</scope>
    <source>
        <strain evidence="10">PMI_201</strain>
    </source>
</reference>
<evidence type="ECO:0000256" key="7">
    <source>
        <dbReference type="ARBA" id="ARBA00023136"/>
    </source>
</evidence>
<dbReference type="Proteomes" id="UP001201262">
    <property type="component" value="Unassembled WGS sequence"/>
</dbReference>
<dbReference type="SUPFAM" id="SSF53474">
    <property type="entry name" value="alpha/beta-Hydrolases"/>
    <property type="match status" value="1"/>
</dbReference>
<feature type="region of interest" description="Disordered" evidence="8">
    <location>
        <begin position="1"/>
        <end position="25"/>
    </location>
</feature>
<dbReference type="GO" id="GO:0005739">
    <property type="term" value="C:mitochondrion"/>
    <property type="evidence" value="ECO:0007669"/>
    <property type="project" value="UniProtKB-SubCell"/>
</dbReference>
<evidence type="ECO:0000256" key="8">
    <source>
        <dbReference type="SAM" id="MobiDB-lite"/>
    </source>
</evidence>
<evidence type="ECO:0000259" key="9">
    <source>
        <dbReference type="Pfam" id="PF05057"/>
    </source>
</evidence>
<dbReference type="Pfam" id="PF05057">
    <property type="entry name" value="DUF676"/>
    <property type="match status" value="1"/>
</dbReference>
<feature type="domain" description="DUF676" evidence="9">
    <location>
        <begin position="47"/>
        <end position="177"/>
    </location>
</feature>
<dbReference type="GO" id="GO:0005783">
    <property type="term" value="C:endoplasmic reticulum"/>
    <property type="evidence" value="ECO:0007669"/>
    <property type="project" value="UniProtKB-SubCell"/>
</dbReference>
<dbReference type="EMBL" id="JAJTJA010000012">
    <property type="protein sequence ID" value="KAH8691568.1"/>
    <property type="molecule type" value="Genomic_DNA"/>
</dbReference>
<gene>
    <name evidence="10" type="ORF">BGW36DRAFT_54584</name>
</gene>
<evidence type="ECO:0000313" key="11">
    <source>
        <dbReference type="Proteomes" id="UP001201262"/>
    </source>
</evidence>
<keyword evidence="10" id="KW-0378">Hydrolase</keyword>
<keyword evidence="5" id="KW-0256">Endoplasmic reticulum</keyword>
<dbReference type="InterPro" id="IPR029058">
    <property type="entry name" value="AB_hydrolase_fold"/>
</dbReference>
<evidence type="ECO:0000256" key="5">
    <source>
        <dbReference type="ARBA" id="ARBA00022824"/>
    </source>
</evidence>
<evidence type="ECO:0000256" key="2">
    <source>
        <dbReference type="ARBA" id="ARBA00004240"/>
    </source>
</evidence>
<dbReference type="RefSeq" id="XP_046067660.1">
    <property type="nucleotide sequence ID" value="XM_046222410.1"/>
</dbReference>
<proteinExistence type="inferred from homology"/>
<dbReference type="AlphaFoldDB" id="A0AAD4PVP7"/>
<comment type="subcellular location">
    <subcellularLocation>
        <location evidence="2">Endoplasmic reticulum</location>
    </subcellularLocation>
    <subcellularLocation>
        <location evidence="3">Membrane</location>
    </subcellularLocation>
    <subcellularLocation>
        <location evidence="1">Mitochondrion</location>
    </subcellularLocation>
</comment>
<evidence type="ECO:0000256" key="6">
    <source>
        <dbReference type="ARBA" id="ARBA00023128"/>
    </source>
</evidence>
<dbReference type="InterPro" id="IPR052374">
    <property type="entry name" value="SERAC1"/>
</dbReference>
<dbReference type="InterPro" id="IPR007751">
    <property type="entry name" value="DUF676_lipase-like"/>
</dbReference>
<accession>A0AAD4PVP7</accession>
<dbReference type="GO" id="GO:0016020">
    <property type="term" value="C:membrane"/>
    <property type="evidence" value="ECO:0007669"/>
    <property type="project" value="UniProtKB-SubCell"/>
</dbReference>
<keyword evidence="11" id="KW-1185">Reference proteome</keyword>
<sequence>MRRFGRRSPAPPVPETEEPDDQPVGLFQLYPDPELSGSSGVETNVDIIAIHGLGGHPYKTWTDGQKLWLRDFLPKDLNRARILTFGYNAGLAFTSSKSTIRDYSIQLLESLRQLRRRTANDDVKTIFVCHSLGGIVFKEALIVAHERTMTYGSVAASVKGVVFLGTPHRGSNMAYWSGLLTKFANIAVLGRLRQDLLDNLQPKSSELDTISAQFVERGMTLQIFSLYERLTMPVINSLVVDEFSAVLHLPNETAVPLEANHQTICKFLTSSNPSYIRVRDCIDEIVETLVKLAGKSCTS</sequence>